<dbReference type="Gene3D" id="3.90.1150.10">
    <property type="entry name" value="Aspartate Aminotransferase, domain 1"/>
    <property type="match status" value="1"/>
</dbReference>
<keyword evidence="5" id="KW-0804">Transcription</keyword>
<dbReference type="SUPFAM" id="SSF46785">
    <property type="entry name" value="Winged helix' DNA-binding domain"/>
    <property type="match status" value="1"/>
</dbReference>
<keyword evidence="7" id="KW-0032">Aminotransferase</keyword>
<evidence type="ECO:0000256" key="3">
    <source>
        <dbReference type="ARBA" id="ARBA00023015"/>
    </source>
</evidence>
<dbReference type="InterPro" id="IPR036388">
    <property type="entry name" value="WH-like_DNA-bd_sf"/>
</dbReference>
<evidence type="ECO:0000313" key="8">
    <source>
        <dbReference type="Proteomes" id="UP000254326"/>
    </source>
</evidence>
<evidence type="ECO:0000259" key="6">
    <source>
        <dbReference type="PROSITE" id="PS50949"/>
    </source>
</evidence>
<evidence type="ECO:0000313" key="7">
    <source>
        <dbReference type="EMBL" id="RDL42734.1"/>
    </source>
</evidence>
<keyword evidence="7" id="KW-0808">Transferase</keyword>
<name>A0A370U4M9_9GAMM</name>
<dbReference type="InterPro" id="IPR015422">
    <property type="entry name" value="PyrdxlP-dep_Trfase_small"/>
</dbReference>
<dbReference type="GO" id="GO:0008483">
    <property type="term" value="F:transaminase activity"/>
    <property type="evidence" value="ECO:0007669"/>
    <property type="project" value="UniProtKB-KW"/>
</dbReference>
<dbReference type="OrthoDB" id="9804020at2"/>
<dbReference type="SMART" id="SM00345">
    <property type="entry name" value="HTH_GNTR"/>
    <property type="match status" value="1"/>
</dbReference>
<dbReference type="SUPFAM" id="SSF53383">
    <property type="entry name" value="PLP-dependent transferases"/>
    <property type="match status" value="1"/>
</dbReference>
<dbReference type="Pfam" id="PF00392">
    <property type="entry name" value="GntR"/>
    <property type="match status" value="1"/>
</dbReference>
<dbReference type="InterPro" id="IPR015424">
    <property type="entry name" value="PyrdxlP-dep_Trfase"/>
</dbReference>
<dbReference type="InterPro" id="IPR051446">
    <property type="entry name" value="HTH_trans_reg/aminotransferase"/>
</dbReference>
<dbReference type="PANTHER" id="PTHR46577">
    <property type="entry name" value="HTH-TYPE TRANSCRIPTIONAL REGULATORY PROTEIN GABR"/>
    <property type="match status" value="1"/>
</dbReference>
<dbReference type="GO" id="GO:0003677">
    <property type="term" value="F:DNA binding"/>
    <property type="evidence" value="ECO:0007669"/>
    <property type="project" value="UniProtKB-KW"/>
</dbReference>
<proteinExistence type="inferred from homology"/>
<comment type="caution">
    <text evidence="7">The sequence shown here is derived from an EMBL/GenBank/DDBJ whole genome shotgun (WGS) entry which is preliminary data.</text>
</comment>
<dbReference type="CDD" id="cd07377">
    <property type="entry name" value="WHTH_GntR"/>
    <property type="match status" value="1"/>
</dbReference>
<keyword evidence="8" id="KW-1185">Reference proteome</keyword>
<sequence length="470" mass="52176">MDQTLYQKIADQIEAHIREGLFKPGEKIPSVRKASAQMEVSMATVLQAYRLLEDRGAIKAQPQKGYFVHDVPKALQEIDPKIEETNDESTQQLLANVLHLSQDPNVVQFGAAIPANQFLPIRQLQRSVGRLMRLEPDICAAYAFNPGSEVLRRQIAIRMLDTGCQLSPNDILITLGCQHALMLALQTVTDPNDYIAIETPAYHGILQAAKALNLNVIEIPCDLSTGIKIHALESACSRNNIKACIVSPENQNPTGSQIPLSERLALLELAKRFDLTIIEDDVYGELCYQSPRIPSLKALDQTSQVIYCGSFSKSVAPGFRVGWIIGGNRQAAITQQAYAQSFATPTLTQVAIANFLENGAYDRHLRKTRLTYSQNLVYFSTTITKHFPANTHCSAPVGGFILWVTLPKEINALDLYKRALEHNIGLLPGSTLSQTAQYSHHIRLNYAIPWNNRAESALKTLGRLCFEMLD</sequence>
<dbReference type="InterPro" id="IPR036390">
    <property type="entry name" value="WH_DNA-bd_sf"/>
</dbReference>
<dbReference type="PROSITE" id="PS50949">
    <property type="entry name" value="HTH_GNTR"/>
    <property type="match status" value="1"/>
</dbReference>
<keyword evidence="3" id="KW-0805">Transcription regulation</keyword>
<comment type="similarity">
    <text evidence="1">In the C-terminal section; belongs to the class-I pyridoxal-phosphate-dependent aminotransferase family.</text>
</comment>
<evidence type="ECO:0000256" key="1">
    <source>
        <dbReference type="ARBA" id="ARBA00005384"/>
    </source>
</evidence>
<evidence type="ECO:0000256" key="2">
    <source>
        <dbReference type="ARBA" id="ARBA00022898"/>
    </source>
</evidence>
<dbReference type="Pfam" id="PF00155">
    <property type="entry name" value="Aminotran_1_2"/>
    <property type="match status" value="1"/>
</dbReference>
<keyword evidence="4" id="KW-0238">DNA-binding</keyword>
<accession>A0A370U4M9</accession>
<dbReference type="GO" id="GO:0003700">
    <property type="term" value="F:DNA-binding transcription factor activity"/>
    <property type="evidence" value="ECO:0007669"/>
    <property type="project" value="InterPro"/>
</dbReference>
<keyword evidence="2" id="KW-0663">Pyridoxal phosphate</keyword>
<dbReference type="PANTHER" id="PTHR46577:SF2">
    <property type="entry name" value="TRANSCRIPTIONAL REGULATORY PROTEIN"/>
    <property type="match status" value="1"/>
</dbReference>
<dbReference type="EMBL" id="QKRA01000015">
    <property type="protein sequence ID" value="RDL42734.1"/>
    <property type="molecule type" value="Genomic_DNA"/>
</dbReference>
<dbReference type="InterPro" id="IPR015421">
    <property type="entry name" value="PyrdxlP-dep_Trfase_major"/>
</dbReference>
<feature type="domain" description="HTH gntR-type" evidence="6">
    <location>
        <begin position="3"/>
        <end position="71"/>
    </location>
</feature>
<dbReference type="Gene3D" id="3.40.640.10">
    <property type="entry name" value="Type I PLP-dependent aspartate aminotransferase-like (Major domain)"/>
    <property type="match status" value="1"/>
</dbReference>
<evidence type="ECO:0000256" key="5">
    <source>
        <dbReference type="ARBA" id="ARBA00023163"/>
    </source>
</evidence>
<evidence type="ECO:0000256" key="4">
    <source>
        <dbReference type="ARBA" id="ARBA00023125"/>
    </source>
</evidence>
<reference evidence="7 8" key="1">
    <citation type="submission" date="2018-06" db="EMBL/GenBank/DDBJ databases">
        <title>Marinomonas sp. YLB-05 draft genome sequence.</title>
        <authorList>
            <person name="Yu L."/>
            <person name="Tang X."/>
        </authorList>
    </citation>
    <scope>NUCLEOTIDE SEQUENCE [LARGE SCALE GENOMIC DNA]</scope>
    <source>
        <strain evidence="7 8">YLB-05</strain>
    </source>
</reference>
<dbReference type="GO" id="GO:0030170">
    <property type="term" value="F:pyridoxal phosphate binding"/>
    <property type="evidence" value="ECO:0007669"/>
    <property type="project" value="InterPro"/>
</dbReference>
<dbReference type="Gene3D" id="1.10.10.10">
    <property type="entry name" value="Winged helix-like DNA-binding domain superfamily/Winged helix DNA-binding domain"/>
    <property type="match status" value="1"/>
</dbReference>
<gene>
    <name evidence="7" type="ORF">DN730_18100</name>
</gene>
<dbReference type="InterPro" id="IPR004839">
    <property type="entry name" value="Aminotransferase_I/II_large"/>
</dbReference>
<dbReference type="AlphaFoldDB" id="A0A370U4M9"/>
<dbReference type="InterPro" id="IPR000524">
    <property type="entry name" value="Tscrpt_reg_HTH_GntR"/>
</dbReference>
<dbReference type="CDD" id="cd00609">
    <property type="entry name" value="AAT_like"/>
    <property type="match status" value="1"/>
</dbReference>
<dbReference type="RefSeq" id="WP_115469536.1">
    <property type="nucleotide sequence ID" value="NZ_QKRA01000015.1"/>
</dbReference>
<protein>
    <submittedName>
        <fullName evidence="7">PLP-dependent aminotransferase family protein</fullName>
    </submittedName>
</protein>
<organism evidence="7 8">
    <name type="scientific">Marinomonas piezotolerans</name>
    <dbReference type="NCBI Taxonomy" id="2213058"/>
    <lineage>
        <taxon>Bacteria</taxon>
        <taxon>Pseudomonadati</taxon>
        <taxon>Pseudomonadota</taxon>
        <taxon>Gammaproteobacteria</taxon>
        <taxon>Oceanospirillales</taxon>
        <taxon>Oceanospirillaceae</taxon>
        <taxon>Marinomonas</taxon>
    </lineage>
</organism>
<dbReference type="Proteomes" id="UP000254326">
    <property type="component" value="Unassembled WGS sequence"/>
</dbReference>